<dbReference type="EMBL" id="KZ820581">
    <property type="protein sequence ID" value="PWN47026.1"/>
    <property type="molecule type" value="Genomic_DNA"/>
</dbReference>
<protein>
    <submittedName>
        <fullName evidence="1">Uncharacterized protein</fullName>
    </submittedName>
</protein>
<evidence type="ECO:0000313" key="1">
    <source>
        <dbReference type="EMBL" id="PWN47026.1"/>
    </source>
</evidence>
<evidence type="ECO:0000313" key="2">
    <source>
        <dbReference type="Proteomes" id="UP000245626"/>
    </source>
</evidence>
<name>A0ACD0NMI9_9BASI</name>
<dbReference type="Proteomes" id="UP000245626">
    <property type="component" value="Unassembled WGS sequence"/>
</dbReference>
<accession>A0ACD0NMI9</accession>
<organism evidence="1 2">
    <name type="scientific">Violaceomyces palustris</name>
    <dbReference type="NCBI Taxonomy" id="1673888"/>
    <lineage>
        <taxon>Eukaryota</taxon>
        <taxon>Fungi</taxon>
        <taxon>Dikarya</taxon>
        <taxon>Basidiomycota</taxon>
        <taxon>Ustilaginomycotina</taxon>
        <taxon>Ustilaginomycetes</taxon>
        <taxon>Violaceomycetales</taxon>
        <taxon>Violaceomycetaceae</taxon>
        <taxon>Violaceomyces</taxon>
    </lineage>
</organism>
<reference evidence="1 2" key="1">
    <citation type="journal article" date="2018" name="Mol. Biol. Evol.">
        <title>Broad Genomic Sampling Reveals a Smut Pathogenic Ancestry of the Fungal Clade Ustilaginomycotina.</title>
        <authorList>
            <person name="Kijpornyongpan T."/>
            <person name="Mondo S.J."/>
            <person name="Barry K."/>
            <person name="Sandor L."/>
            <person name="Lee J."/>
            <person name="Lipzen A."/>
            <person name="Pangilinan J."/>
            <person name="LaButti K."/>
            <person name="Hainaut M."/>
            <person name="Henrissat B."/>
            <person name="Grigoriev I.V."/>
            <person name="Spatafora J.W."/>
            <person name="Aime M.C."/>
        </authorList>
    </citation>
    <scope>NUCLEOTIDE SEQUENCE [LARGE SCALE GENOMIC DNA]</scope>
    <source>
        <strain evidence="1 2">SA 807</strain>
    </source>
</reference>
<proteinExistence type="predicted"/>
<sequence length="77" mass="8173">MGWCGCLAPTPRSLVPFSLSLSLSLSFSPRLIREEQTNVSANGYPPPRSSSSLTGTRPLTVVTIANRVRSSRSPGAV</sequence>
<keyword evidence="2" id="KW-1185">Reference proteome</keyword>
<gene>
    <name evidence="1" type="ORF">IE53DRAFT_275357</name>
</gene>